<evidence type="ECO:0000313" key="2">
    <source>
        <dbReference type="EMBL" id="CAG7730716.1"/>
    </source>
</evidence>
<sequence length="67" mass="6905">MKLISGKQCLTCVVIVVGLMVIATFGSPPTPGPPIDGGPCVPTDGRCWSSRQCCSGMCDKILGYCVG</sequence>
<proteinExistence type="predicted"/>
<reference evidence="2" key="1">
    <citation type="submission" date="2021-06" db="EMBL/GenBank/DDBJ databases">
        <authorList>
            <person name="Hodson N. C."/>
            <person name="Mongue J. A."/>
            <person name="Jaron S. K."/>
        </authorList>
    </citation>
    <scope>NUCLEOTIDE SEQUENCE</scope>
</reference>
<dbReference type="Proteomes" id="UP000708208">
    <property type="component" value="Unassembled WGS sequence"/>
</dbReference>
<dbReference type="EMBL" id="CAJVCH010198870">
    <property type="protein sequence ID" value="CAG7730716.1"/>
    <property type="molecule type" value="Genomic_DNA"/>
</dbReference>
<keyword evidence="1" id="KW-0732">Signal</keyword>
<evidence type="ECO:0000313" key="3">
    <source>
        <dbReference type="Proteomes" id="UP000708208"/>
    </source>
</evidence>
<name>A0A8J2PBB1_9HEXA</name>
<evidence type="ECO:0000256" key="1">
    <source>
        <dbReference type="SAM" id="SignalP"/>
    </source>
</evidence>
<gene>
    <name evidence="2" type="ORF">AFUS01_LOCUS19338</name>
</gene>
<feature type="chain" id="PRO_5035151952" evidence="1">
    <location>
        <begin position="27"/>
        <end position="67"/>
    </location>
</feature>
<feature type="signal peptide" evidence="1">
    <location>
        <begin position="1"/>
        <end position="26"/>
    </location>
</feature>
<keyword evidence="3" id="KW-1185">Reference proteome</keyword>
<organism evidence="2 3">
    <name type="scientific">Allacma fusca</name>
    <dbReference type="NCBI Taxonomy" id="39272"/>
    <lineage>
        <taxon>Eukaryota</taxon>
        <taxon>Metazoa</taxon>
        <taxon>Ecdysozoa</taxon>
        <taxon>Arthropoda</taxon>
        <taxon>Hexapoda</taxon>
        <taxon>Collembola</taxon>
        <taxon>Symphypleona</taxon>
        <taxon>Sminthuridae</taxon>
        <taxon>Allacma</taxon>
    </lineage>
</organism>
<protein>
    <submittedName>
        <fullName evidence="2">Uncharacterized protein</fullName>
    </submittedName>
</protein>
<accession>A0A8J2PBB1</accession>
<comment type="caution">
    <text evidence="2">The sequence shown here is derived from an EMBL/GenBank/DDBJ whole genome shotgun (WGS) entry which is preliminary data.</text>
</comment>
<dbReference type="AlphaFoldDB" id="A0A8J2PBB1"/>